<sequence>MCTGRHGFSRVARLILLSVVLPVANSCPLSPLALVMGELGTRQPIGQLMIDLAAESVLGAVIAIVALSAIPERVPAPETIGG</sequence>
<evidence type="ECO:0000313" key="3">
    <source>
        <dbReference type="Proteomes" id="UP000256253"/>
    </source>
</evidence>
<accession>A0A3D9US16</accession>
<comment type="caution">
    <text evidence="2">The sequence shown here is derived from an EMBL/GenBank/DDBJ whole genome shotgun (WGS) entry which is preliminary data.</text>
</comment>
<evidence type="ECO:0000256" key="1">
    <source>
        <dbReference type="SAM" id="Phobius"/>
    </source>
</evidence>
<gene>
    <name evidence="2" type="ORF">DFJ65_0381</name>
</gene>
<reference evidence="2 3" key="1">
    <citation type="submission" date="2018-08" db="EMBL/GenBank/DDBJ databases">
        <title>Sequencing the genomes of 1000 actinobacteria strains.</title>
        <authorList>
            <person name="Klenk H.-P."/>
        </authorList>
    </citation>
    <scope>NUCLEOTIDE SEQUENCE [LARGE SCALE GENOMIC DNA]</scope>
    <source>
        <strain evidence="2 3">DSM 22967</strain>
    </source>
</reference>
<organism evidence="2 3">
    <name type="scientific">Calidifontibacter indicus</name>
    <dbReference type="NCBI Taxonomy" id="419650"/>
    <lineage>
        <taxon>Bacteria</taxon>
        <taxon>Bacillati</taxon>
        <taxon>Actinomycetota</taxon>
        <taxon>Actinomycetes</taxon>
        <taxon>Micrococcales</taxon>
        <taxon>Dermacoccaceae</taxon>
        <taxon>Calidifontibacter</taxon>
    </lineage>
</organism>
<keyword evidence="1" id="KW-1133">Transmembrane helix</keyword>
<name>A0A3D9US16_9MICO</name>
<evidence type="ECO:0000313" key="2">
    <source>
        <dbReference type="EMBL" id="REF29435.1"/>
    </source>
</evidence>
<dbReference type="EMBL" id="QTUA01000001">
    <property type="protein sequence ID" value="REF29435.1"/>
    <property type="molecule type" value="Genomic_DNA"/>
</dbReference>
<proteinExistence type="predicted"/>
<protein>
    <submittedName>
        <fullName evidence="2">Uncharacterized protein</fullName>
    </submittedName>
</protein>
<keyword evidence="1" id="KW-0472">Membrane</keyword>
<dbReference type="AlphaFoldDB" id="A0A3D9US16"/>
<dbReference type="Proteomes" id="UP000256253">
    <property type="component" value="Unassembled WGS sequence"/>
</dbReference>
<keyword evidence="1" id="KW-0812">Transmembrane</keyword>
<keyword evidence="3" id="KW-1185">Reference proteome</keyword>
<feature type="transmembrane region" description="Helical" evidence="1">
    <location>
        <begin position="50"/>
        <end position="70"/>
    </location>
</feature>